<sequence>MVNGLVWAGLIAMAGAVFLSSSWMGGGYVSDVDETAAQERRIRKKQRMRWAMWCLVLSLVMFALALLVYNLR</sequence>
<evidence type="ECO:0000313" key="3">
    <source>
        <dbReference type="Proteomes" id="UP001185028"/>
    </source>
</evidence>
<organism evidence="2 3">
    <name type="scientific">Paenibacillus hunanensis</name>
    <dbReference type="NCBI Taxonomy" id="539262"/>
    <lineage>
        <taxon>Bacteria</taxon>
        <taxon>Bacillati</taxon>
        <taxon>Bacillota</taxon>
        <taxon>Bacilli</taxon>
        <taxon>Bacillales</taxon>
        <taxon>Paenibacillaceae</taxon>
        <taxon>Paenibacillus</taxon>
    </lineage>
</organism>
<keyword evidence="1" id="KW-0472">Membrane</keyword>
<keyword evidence="3" id="KW-1185">Reference proteome</keyword>
<comment type="caution">
    <text evidence="2">The sequence shown here is derived from an EMBL/GenBank/DDBJ whole genome shotgun (WGS) entry which is preliminary data.</text>
</comment>
<accession>A0ABU1J4R0</accession>
<feature type="transmembrane region" description="Helical" evidence="1">
    <location>
        <begin position="6"/>
        <end position="29"/>
    </location>
</feature>
<keyword evidence="1" id="KW-0812">Transmembrane</keyword>
<protein>
    <submittedName>
        <fullName evidence="2">Uncharacterized protein</fullName>
    </submittedName>
</protein>
<proteinExistence type="predicted"/>
<keyword evidence="1" id="KW-1133">Transmembrane helix</keyword>
<gene>
    <name evidence="2" type="ORF">JOC58_004440</name>
</gene>
<feature type="transmembrane region" description="Helical" evidence="1">
    <location>
        <begin position="50"/>
        <end position="69"/>
    </location>
</feature>
<dbReference type="EMBL" id="JAVDQH010000030">
    <property type="protein sequence ID" value="MDR6246495.1"/>
    <property type="molecule type" value="Genomic_DNA"/>
</dbReference>
<name>A0ABU1J4R0_9BACL</name>
<dbReference type="RefSeq" id="WP_188778473.1">
    <property type="nucleotide sequence ID" value="NZ_BMMB01000018.1"/>
</dbReference>
<dbReference type="Proteomes" id="UP001185028">
    <property type="component" value="Unassembled WGS sequence"/>
</dbReference>
<evidence type="ECO:0000256" key="1">
    <source>
        <dbReference type="SAM" id="Phobius"/>
    </source>
</evidence>
<reference evidence="2 3" key="1">
    <citation type="submission" date="2023-07" db="EMBL/GenBank/DDBJ databases">
        <title>Genomic Encyclopedia of Type Strains, Phase IV (KMG-IV): sequencing the most valuable type-strain genomes for metagenomic binning, comparative biology and taxonomic classification.</title>
        <authorList>
            <person name="Goeker M."/>
        </authorList>
    </citation>
    <scope>NUCLEOTIDE SEQUENCE [LARGE SCALE GENOMIC DNA]</scope>
    <source>
        <strain evidence="2 3">DSM 22170</strain>
    </source>
</reference>
<evidence type="ECO:0000313" key="2">
    <source>
        <dbReference type="EMBL" id="MDR6246495.1"/>
    </source>
</evidence>